<comment type="similarity">
    <text evidence="2">Belongs to the YPP1 family.</text>
</comment>
<dbReference type="Proteomes" id="UP000275408">
    <property type="component" value="Unassembled WGS sequence"/>
</dbReference>
<dbReference type="OrthoDB" id="29013at2759"/>
<gene>
    <name evidence="5" type="ORF">pdam_00016574</name>
</gene>
<dbReference type="AlphaFoldDB" id="A0A3M6TH70"/>
<evidence type="ECO:0000313" key="5">
    <source>
        <dbReference type="EMBL" id="RMX40584.1"/>
    </source>
</evidence>
<dbReference type="InterPro" id="IPR045819">
    <property type="entry name" value="TTC7_N"/>
</dbReference>
<evidence type="ECO:0000256" key="3">
    <source>
        <dbReference type="PROSITE-ProRule" id="PRU00339"/>
    </source>
</evidence>
<feature type="domain" description="Tetratricopeptide repeat protein 7 N-terminal" evidence="4">
    <location>
        <begin position="2"/>
        <end position="388"/>
    </location>
</feature>
<dbReference type="SUPFAM" id="SSF48452">
    <property type="entry name" value="TPR-like"/>
    <property type="match status" value="2"/>
</dbReference>
<dbReference type="PANTHER" id="PTHR23083:SF464">
    <property type="entry name" value="TETRATRICOPEPTIDE REPEAT DOMAIN 7, ISOFORM A"/>
    <property type="match status" value="1"/>
</dbReference>
<organism evidence="5 6">
    <name type="scientific">Pocillopora damicornis</name>
    <name type="common">Cauliflower coral</name>
    <name type="synonym">Millepora damicornis</name>
    <dbReference type="NCBI Taxonomy" id="46731"/>
    <lineage>
        <taxon>Eukaryota</taxon>
        <taxon>Metazoa</taxon>
        <taxon>Cnidaria</taxon>
        <taxon>Anthozoa</taxon>
        <taxon>Hexacorallia</taxon>
        <taxon>Scleractinia</taxon>
        <taxon>Astrocoeniina</taxon>
        <taxon>Pocilloporidae</taxon>
        <taxon>Pocillopora</taxon>
    </lineage>
</organism>
<dbReference type="Gene3D" id="1.25.40.10">
    <property type="entry name" value="Tetratricopeptide repeat domain"/>
    <property type="match status" value="3"/>
</dbReference>
<dbReference type="PANTHER" id="PTHR23083">
    <property type="entry name" value="TETRATRICOPEPTIDE REPEAT PROTEIN, TPR"/>
    <property type="match status" value="1"/>
</dbReference>
<evidence type="ECO:0000259" key="4">
    <source>
        <dbReference type="Pfam" id="PF19440"/>
    </source>
</evidence>
<comment type="function">
    <text evidence="1">Involved in endocytosis.</text>
</comment>
<dbReference type="EMBL" id="RCHS01003615">
    <property type="protein sequence ID" value="RMX40584.1"/>
    <property type="molecule type" value="Genomic_DNA"/>
</dbReference>
<keyword evidence="3" id="KW-0802">TPR repeat</keyword>
<proteinExistence type="inferred from homology"/>
<dbReference type="Pfam" id="PF13181">
    <property type="entry name" value="TPR_8"/>
    <property type="match status" value="3"/>
</dbReference>
<dbReference type="InterPro" id="IPR051722">
    <property type="entry name" value="Endocytosis_PI4K-reg_protein"/>
</dbReference>
<dbReference type="InterPro" id="IPR019734">
    <property type="entry name" value="TPR_rpt"/>
</dbReference>
<dbReference type="InterPro" id="IPR011990">
    <property type="entry name" value="TPR-like_helical_dom_sf"/>
</dbReference>
<feature type="repeat" description="TPR" evidence="3">
    <location>
        <begin position="767"/>
        <end position="800"/>
    </location>
</feature>
<evidence type="ECO:0000313" key="6">
    <source>
        <dbReference type="Proteomes" id="UP000275408"/>
    </source>
</evidence>
<keyword evidence="6" id="KW-1185">Reference proteome</keyword>
<feature type="repeat" description="TPR" evidence="3">
    <location>
        <begin position="400"/>
        <end position="433"/>
    </location>
</feature>
<comment type="caution">
    <text evidence="5">The sequence shown here is derived from an EMBL/GenBank/DDBJ whole genome shotgun (WGS) entry which is preliminary data.</text>
</comment>
<dbReference type="GO" id="GO:0046854">
    <property type="term" value="P:phosphatidylinositol phosphate biosynthetic process"/>
    <property type="evidence" value="ECO:0007669"/>
    <property type="project" value="TreeGrafter"/>
</dbReference>
<dbReference type="STRING" id="46731.A0A3M6TH70"/>
<accession>A0A3M6TH70</accession>
<reference evidence="5 6" key="1">
    <citation type="journal article" date="2018" name="Sci. Rep.">
        <title>Comparative analysis of the Pocillopora damicornis genome highlights role of immune system in coral evolution.</title>
        <authorList>
            <person name="Cunning R."/>
            <person name="Bay R.A."/>
            <person name="Gillette P."/>
            <person name="Baker A.C."/>
            <person name="Traylor-Knowles N."/>
        </authorList>
    </citation>
    <scope>NUCLEOTIDE SEQUENCE [LARGE SCALE GENOMIC DNA]</scope>
    <source>
        <strain evidence="5">RSMAS</strain>
        <tissue evidence="5">Whole animal</tissue>
    </source>
</reference>
<dbReference type="SMART" id="SM00028">
    <property type="entry name" value="TPR"/>
    <property type="match status" value="8"/>
</dbReference>
<evidence type="ECO:0000256" key="1">
    <source>
        <dbReference type="ARBA" id="ARBA00002550"/>
    </source>
</evidence>
<protein>
    <recommendedName>
        <fullName evidence="4">Tetratricopeptide repeat protein 7 N-terminal domain-containing protein</fullName>
    </recommendedName>
</protein>
<dbReference type="GO" id="GO:0072659">
    <property type="term" value="P:protein localization to plasma membrane"/>
    <property type="evidence" value="ECO:0007669"/>
    <property type="project" value="TreeGrafter"/>
</dbReference>
<evidence type="ECO:0000256" key="2">
    <source>
        <dbReference type="ARBA" id="ARBA00038251"/>
    </source>
</evidence>
<name>A0A3M6TH70_POCDA</name>
<sequence length="864" mass="96861">MARRSKTSLENEIERSRWEEKWECIPKLVDQLSSRTTSEPSIDTIKKFLISESRLEIYLRDHPLGTTDAVQAKKSLGETISNLEKLVSQDKLGKVERKQEALFLLCKAHFVLEDFQSCVEYCKQAGMEDIYMDTQLKRKTKLVAEGFAHKAMALEQLQSIGKSDISDEDIIACYECAGDIGLWLITDQTSSQRTVTTSQMPKLGRTLEIAIQRAPVLLIKNGKIIDGINRFRHMLRVVETRTTLGLRKGLAKQLAQVLLRGVCERSYEKPLNLLPSSPLISSTSSLKSGSKMDLKATSSNVITCKHATFPLKPQMYNGESLFFPRNETEESLLLLLLEEAMVSKDAELSQAPERSTARQQTVIDSENAYDLLTVALVRRAQYGMLAECFDRGMKVAFEEFHLWFQFGLSLISAGKYHRALMVLKQCHQLRPEDSLVCLYAAKLCFNSLHMIDEGIKFAKKVIAKGDEKELSSRGYLALGIGYSLLASEACLRGERQQLQKQAIDALQKGHNLDPDDSEVLFHLALNHALMRQMTKALKNIRNALKMNMNQSFFLHLLALILSSQKKFVEALEVCDAALMEFPDDFSLLLTKVKLEQACLGGEQALITCKRLLETWKRVYESDLSGSTELQRAGSGLLDKVITDSRSLKQIPLTELTSEKDSDDGASSIAASVRLEQALSDEAASTSVRLSVPAVLALQAKLWLAIADVYVAMEKDTEASACVQEAHLIFPFYFYFLTQRGRIFELKENLTEAKNCFDNAISINPSHVASIQHLGAVYHKLGNLVMAEKVLREAINIDPTAFEAWHLLGVVMEAQDEHEAASECLMTAIDLEATHPIVPLTVIPRLLWAYQKFAVIQQPKNNKNT</sequence>
<dbReference type="Pfam" id="PF19440">
    <property type="entry name" value="TTC7_N"/>
    <property type="match status" value="1"/>
</dbReference>
<feature type="repeat" description="TPR" evidence="3">
    <location>
        <begin position="733"/>
        <end position="766"/>
    </location>
</feature>
<dbReference type="PROSITE" id="PS50005">
    <property type="entry name" value="TPR"/>
    <property type="match status" value="3"/>
</dbReference>
<dbReference type="GO" id="GO:0005886">
    <property type="term" value="C:plasma membrane"/>
    <property type="evidence" value="ECO:0007669"/>
    <property type="project" value="TreeGrafter"/>
</dbReference>